<dbReference type="InterPro" id="IPR013518">
    <property type="entry name" value="K_chnl_inward-rec_Kir_cyto"/>
</dbReference>
<evidence type="ECO:0000313" key="2">
    <source>
        <dbReference type="EMBL" id="EEH58093.1"/>
    </source>
</evidence>
<protein>
    <submittedName>
        <fullName evidence="2">Predicted protein</fullName>
    </submittedName>
</protein>
<feature type="transmembrane region" description="Helical" evidence="1">
    <location>
        <begin position="213"/>
        <end position="231"/>
    </location>
</feature>
<accession>C1MQK6</accession>
<dbReference type="AlphaFoldDB" id="C1MQK6"/>
<sequence length="441" mass="49680">MPQLSTFTRRLRAFLGLPYDNGHFTCHPENLKKGERLKVPGVVKRDAQDRSYVDWSESAWQEVDRDGFMDLEKGLTGETHFVDMQRKTIDSRLSEVEEKVWRAANAAEGDESALSISLAEDIWHLLTVDLSIAKFLLLEVMMELFMIVSFALLLFVVDIAESFTDDQTNAELFRSKMMLSLTAVRLSTDSIFGWTGRRASSGIEVAILAIQGWFHWLLLSIAGAVIVARALKPLRQVIFAPDACLSDRDLSVRMQVIRHSTVTLYNLQFTMNLVASGGKSWTLPISVPTLARWTSAMPLTIKHEIDENSPLHPSQGLLQSLMMVRVSMSATDNHGILVNAGIVYYDPDSFFAQKPAFSGAFAKQGYLFPRLLRGKKFCDQMRMFGDEQLNMIKPKTLPMLIVDLDNMPRTKVDEKATDALAPYQHSNAVNRVVTFEGKRPE</sequence>
<dbReference type="EMBL" id="GG663738">
    <property type="protein sequence ID" value="EEH58093.1"/>
    <property type="molecule type" value="Genomic_DNA"/>
</dbReference>
<dbReference type="KEGG" id="mpp:MICPUCDRAFT_47060"/>
<dbReference type="Gene3D" id="2.60.40.1400">
    <property type="entry name" value="G protein-activated inward rectifier potassium channel 1"/>
    <property type="match status" value="1"/>
</dbReference>
<keyword evidence="1" id="KW-0812">Transmembrane</keyword>
<dbReference type="RefSeq" id="XP_003058142.1">
    <property type="nucleotide sequence ID" value="XM_003058096.1"/>
</dbReference>
<dbReference type="Proteomes" id="UP000001876">
    <property type="component" value="Unassembled WGS sequence"/>
</dbReference>
<evidence type="ECO:0000313" key="3">
    <source>
        <dbReference type="Proteomes" id="UP000001876"/>
    </source>
</evidence>
<feature type="transmembrane region" description="Helical" evidence="1">
    <location>
        <begin position="135"/>
        <end position="157"/>
    </location>
</feature>
<organism evidence="3">
    <name type="scientific">Micromonas pusilla (strain CCMP1545)</name>
    <name type="common">Picoplanktonic green alga</name>
    <dbReference type="NCBI Taxonomy" id="564608"/>
    <lineage>
        <taxon>Eukaryota</taxon>
        <taxon>Viridiplantae</taxon>
        <taxon>Chlorophyta</taxon>
        <taxon>Mamiellophyceae</taxon>
        <taxon>Mamiellales</taxon>
        <taxon>Mamiellaceae</taxon>
        <taxon>Micromonas</taxon>
    </lineage>
</organism>
<dbReference type="GeneID" id="9683580"/>
<keyword evidence="3" id="KW-1185">Reference proteome</keyword>
<evidence type="ECO:0000256" key="1">
    <source>
        <dbReference type="SAM" id="Phobius"/>
    </source>
</evidence>
<keyword evidence="1" id="KW-0472">Membrane</keyword>
<name>C1MQK6_MICPC</name>
<dbReference type="OrthoDB" id="195899at2759"/>
<dbReference type="OMA" id="WSESAWQ"/>
<proteinExistence type="predicted"/>
<gene>
    <name evidence="2" type="ORF">MICPUCDRAFT_47060</name>
</gene>
<reference evidence="2 3" key="1">
    <citation type="journal article" date="2009" name="Science">
        <title>Green evolution and dynamic adaptations revealed by genomes of the marine picoeukaryotes Micromonas.</title>
        <authorList>
            <person name="Worden A.Z."/>
            <person name="Lee J.H."/>
            <person name="Mock T."/>
            <person name="Rouze P."/>
            <person name="Simmons M.P."/>
            <person name="Aerts A.L."/>
            <person name="Allen A.E."/>
            <person name="Cuvelier M.L."/>
            <person name="Derelle E."/>
            <person name="Everett M.V."/>
            <person name="Foulon E."/>
            <person name="Grimwood J."/>
            <person name="Gundlach H."/>
            <person name="Henrissat B."/>
            <person name="Napoli C."/>
            <person name="McDonald S.M."/>
            <person name="Parker M.S."/>
            <person name="Rombauts S."/>
            <person name="Salamov A."/>
            <person name="Von Dassow P."/>
            <person name="Badger J.H."/>
            <person name="Coutinho P.M."/>
            <person name="Demir E."/>
            <person name="Dubchak I."/>
            <person name="Gentemann C."/>
            <person name="Eikrem W."/>
            <person name="Gready J.E."/>
            <person name="John U."/>
            <person name="Lanier W."/>
            <person name="Lindquist E.A."/>
            <person name="Lucas S."/>
            <person name="Mayer K.F."/>
            <person name="Moreau H."/>
            <person name="Not F."/>
            <person name="Otillar R."/>
            <person name="Panaud O."/>
            <person name="Pangilinan J."/>
            <person name="Paulsen I."/>
            <person name="Piegu B."/>
            <person name="Poliakov A."/>
            <person name="Robbens S."/>
            <person name="Schmutz J."/>
            <person name="Toulza E."/>
            <person name="Wyss T."/>
            <person name="Zelensky A."/>
            <person name="Zhou K."/>
            <person name="Armbrust E.V."/>
            <person name="Bhattacharya D."/>
            <person name="Goodenough U.W."/>
            <person name="Van de Peer Y."/>
            <person name="Grigoriev I.V."/>
        </authorList>
    </citation>
    <scope>NUCLEOTIDE SEQUENCE [LARGE SCALE GENOMIC DNA]</scope>
    <source>
        <strain evidence="2 3">CCMP1545</strain>
    </source>
</reference>
<keyword evidence="1" id="KW-1133">Transmembrane helix</keyword>